<feature type="region of interest" description="Disordered" evidence="1">
    <location>
        <begin position="1"/>
        <end position="34"/>
    </location>
</feature>
<organism evidence="2 3">
    <name type="scientific">Colocasia esculenta</name>
    <name type="common">Wild taro</name>
    <name type="synonym">Arum esculentum</name>
    <dbReference type="NCBI Taxonomy" id="4460"/>
    <lineage>
        <taxon>Eukaryota</taxon>
        <taxon>Viridiplantae</taxon>
        <taxon>Streptophyta</taxon>
        <taxon>Embryophyta</taxon>
        <taxon>Tracheophyta</taxon>
        <taxon>Spermatophyta</taxon>
        <taxon>Magnoliopsida</taxon>
        <taxon>Liliopsida</taxon>
        <taxon>Araceae</taxon>
        <taxon>Aroideae</taxon>
        <taxon>Colocasieae</taxon>
        <taxon>Colocasia</taxon>
    </lineage>
</organism>
<sequence length="87" mass="9397">MAESGRVAGSALADPDPDPVGGSVSPPPCKLGRHGPIPLRVGRLGAESADFAIHASSWWCYFARRDLSPECFIPEQQREGRVDIFYA</sequence>
<accession>A0A843UG99</accession>
<dbReference type="Proteomes" id="UP000652761">
    <property type="component" value="Unassembled WGS sequence"/>
</dbReference>
<gene>
    <name evidence="2" type="ORF">Taro_013695</name>
</gene>
<reference evidence="2" key="1">
    <citation type="submission" date="2017-07" db="EMBL/GenBank/DDBJ databases">
        <title>Taro Niue Genome Assembly and Annotation.</title>
        <authorList>
            <person name="Atibalentja N."/>
            <person name="Keating K."/>
            <person name="Fields C.J."/>
        </authorList>
    </citation>
    <scope>NUCLEOTIDE SEQUENCE</scope>
    <source>
        <strain evidence="2">Niue_2</strain>
        <tissue evidence="2">Leaf</tissue>
    </source>
</reference>
<comment type="caution">
    <text evidence="2">The sequence shown here is derived from an EMBL/GenBank/DDBJ whole genome shotgun (WGS) entry which is preliminary data.</text>
</comment>
<name>A0A843UG99_COLES</name>
<proteinExistence type="predicted"/>
<evidence type="ECO:0000313" key="2">
    <source>
        <dbReference type="EMBL" id="MQL81247.1"/>
    </source>
</evidence>
<dbReference type="OrthoDB" id="2011236at2759"/>
<evidence type="ECO:0000256" key="1">
    <source>
        <dbReference type="SAM" id="MobiDB-lite"/>
    </source>
</evidence>
<keyword evidence="3" id="KW-1185">Reference proteome</keyword>
<evidence type="ECO:0000313" key="3">
    <source>
        <dbReference type="Proteomes" id="UP000652761"/>
    </source>
</evidence>
<protein>
    <submittedName>
        <fullName evidence="2">Uncharacterized protein</fullName>
    </submittedName>
</protein>
<dbReference type="EMBL" id="NMUH01000555">
    <property type="protein sequence ID" value="MQL81247.1"/>
    <property type="molecule type" value="Genomic_DNA"/>
</dbReference>
<dbReference type="AlphaFoldDB" id="A0A843UG99"/>